<gene>
    <name evidence="3" type="ORF">C8N24_4832</name>
</gene>
<name>A0A660KYN9_9ACTN</name>
<comment type="caution">
    <text evidence="3">The sequence shown here is derived from an EMBL/GenBank/DDBJ whole genome shotgun (WGS) entry which is preliminary data.</text>
</comment>
<dbReference type="OrthoDB" id="3832207at2"/>
<accession>A0A660KYN9</accession>
<protein>
    <recommendedName>
        <fullName evidence="5">Ig-like domain-containing protein</fullName>
    </recommendedName>
</protein>
<dbReference type="RefSeq" id="WP_121254870.1">
    <property type="nucleotide sequence ID" value="NZ_RBIL01000002.1"/>
</dbReference>
<evidence type="ECO:0000256" key="1">
    <source>
        <dbReference type="SAM" id="MobiDB-lite"/>
    </source>
</evidence>
<dbReference type="AlphaFoldDB" id="A0A660KYN9"/>
<dbReference type="Proteomes" id="UP000278962">
    <property type="component" value="Unassembled WGS sequence"/>
</dbReference>
<dbReference type="EMBL" id="RBIL01000002">
    <property type="protein sequence ID" value="RKQ86817.1"/>
    <property type="molecule type" value="Genomic_DNA"/>
</dbReference>
<feature type="chain" id="PRO_5024973095" description="Ig-like domain-containing protein" evidence="2">
    <location>
        <begin position="27"/>
        <end position="390"/>
    </location>
</feature>
<reference evidence="3 4" key="1">
    <citation type="submission" date="2018-10" db="EMBL/GenBank/DDBJ databases">
        <title>Genomic Encyclopedia of Archaeal and Bacterial Type Strains, Phase II (KMG-II): from individual species to whole genera.</title>
        <authorList>
            <person name="Goeker M."/>
        </authorList>
    </citation>
    <scope>NUCLEOTIDE SEQUENCE [LARGE SCALE GENOMIC DNA]</scope>
    <source>
        <strain evidence="3 4">DSM 14954</strain>
    </source>
</reference>
<evidence type="ECO:0008006" key="5">
    <source>
        <dbReference type="Google" id="ProtNLM"/>
    </source>
</evidence>
<organism evidence="3 4">
    <name type="scientific">Solirubrobacter pauli</name>
    <dbReference type="NCBI Taxonomy" id="166793"/>
    <lineage>
        <taxon>Bacteria</taxon>
        <taxon>Bacillati</taxon>
        <taxon>Actinomycetota</taxon>
        <taxon>Thermoleophilia</taxon>
        <taxon>Solirubrobacterales</taxon>
        <taxon>Solirubrobacteraceae</taxon>
        <taxon>Solirubrobacter</taxon>
    </lineage>
</organism>
<evidence type="ECO:0000313" key="3">
    <source>
        <dbReference type="EMBL" id="RKQ86817.1"/>
    </source>
</evidence>
<sequence>MTNRTPLTGGAVLAACVIAASTPAVAHGQQATLRVDAAGDSVIATGIPVGATTAQVTRPDARTGTPVVIGQYVEVASILPFTINTTTPTIFDPDGDCWHAGALSLPGGTGLTPDIRAGDTVALSSGLSTVVAPGPEPTSGGPAIGCGDITAYAHNAVTELAGGSGADLVVRGVAQPLATDVTVTATDGARTTAPVAAALADDGTWTATVPHQDLAPLADGTVTVAGVYAVPDVSTAAPAHITGVPATFTQRSPREAPPVGDPSPPTPPPPAAVPPQAAPPAVQEPLPPVVRVRGVRAPSRVTLTRARAHGLRVSFDAPAEAKVIRVQLARGGRVVLTRVVAAVHGRRQAVALTGKQLRRVLRRGRHTLSVAAGPSRSAFGPATDRTLRVR</sequence>
<proteinExistence type="predicted"/>
<keyword evidence="4" id="KW-1185">Reference proteome</keyword>
<keyword evidence="2" id="KW-0732">Signal</keyword>
<feature type="region of interest" description="Disordered" evidence="1">
    <location>
        <begin position="248"/>
        <end position="286"/>
    </location>
</feature>
<dbReference type="PROSITE" id="PS51257">
    <property type="entry name" value="PROKAR_LIPOPROTEIN"/>
    <property type="match status" value="1"/>
</dbReference>
<feature type="signal peptide" evidence="2">
    <location>
        <begin position="1"/>
        <end position="26"/>
    </location>
</feature>
<feature type="compositionally biased region" description="Pro residues" evidence="1">
    <location>
        <begin position="255"/>
        <end position="278"/>
    </location>
</feature>
<evidence type="ECO:0000256" key="2">
    <source>
        <dbReference type="SAM" id="SignalP"/>
    </source>
</evidence>
<evidence type="ECO:0000313" key="4">
    <source>
        <dbReference type="Proteomes" id="UP000278962"/>
    </source>
</evidence>